<comment type="caution">
    <text evidence="3">The sequence shown here is derived from an EMBL/GenBank/DDBJ whole genome shotgun (WGS) entry which is preliminary data.</text>
</comment>
<keyword evidence="4" id="KW-1185">Reference proteome</keyword>
<dbReference type="InterPro" id="IPR018565">
    <property type="entry name" value="Nkp2/Cnl2"/>
</dbReference>
<accession>A0A9W7ZL41</accession>
<dbReference type="Proteomes" id="UP001150569">
    <property type="component" value="Unassembled WGS sequence"/>
</dbReference>
<keyword evidence="1" id="KW-0175">Coiled coil</keyword>
<evidence type="ECO:0000313" key="4">
    <source>
        <dbReference type="Proteomes" id="UP001150569"/>
    </source>
</evidence>
<feature type="coiled-coil region" evidence="1">
    <location>
        <begin position="112"/>
        <end position="139"/>
    </location>
</feature>
<gene>
    <name evidence="3" type="ORF">IWQ60_012406</name>
</gene>
<evidence type="ECO:0000256" key="1">
    <source>
        <dbReference type="SAM" id="Coils"/>
    </source>
</evidence>
<reference evidence="3" key="1">
    <citation type="submission" date="2022-07" db="EMBL/GenBank/DDBJ databases">
        <title>Phylogenomic reconstructions and comparative analyses of Kickxellomycotina fungi.</title>
        <authorList>
            <person name="Reynolds N.K."/>
            <person name="Stajich J.E."/>
            <person name="Barry K."/>
            <person name="Grigoriev I.V."/>
            <person name="Crous P."/>
            <person name="Smith M.E."/>
        </authorList>
    </citation>
    <scope>NUCLEOTIDE SEQUENCE</scope>
    <source>
        <strain evidence="3">RSA 861</strain>
    </source>
</reference>
<dbReference type="EMBL" id="JANBPT010001875">
    <property type="protein sequence ID" value="KAJ1904723.1"/>
    <property type="molecule type" value="Genomic_DNA"/>
</dbReference>
<sequence length="142" mass="16179">MSDAKASDASAESDKPSSETVQQLVENYLVGPNLNDMFTLREFQQFFPKVHRTHPDVSSIHLTYVAWRREIHQLVRQSIAEEIPNDILTTHVSKAGQGSTITRQHVTVAEAAEILERAANDIDSQIRDLETECQHYQRSIHR</sequence>
<proteinExistence type="predicted"/>
<feature type="non-terminal residue" evidence="3">
    <location>
        <position position="142"/>
    </location>
</feature>
<feature type="compositionally biased region" description="Low complexity" evidence="2">
    <location>
        <begin position="1"/>
        <end position="10"/>
    </location>
</feature>
<dbReference type="Pfam" id="PF09447">
    <property type="entry name" value="Cnl2_NKP2"/>
    <property type="match status" value="1"/>
</dbReference>
<evidence type="ECO:0000313" key="3">
    <source>
        <dbReference type="EMBL" id="KAJ1904723.1"/>
    </source>
</evidence>
<organism evidence="3 4">
    <name type="scientific">Tieghemiomyces parasiticus</name>
    <dbReference type="NCBI Taxonomy" id="78921"/>
    <lineage>
        <taxon>Eukaryota</taxon>
        <taxon>Fungi</taxon>
        <taxon>Fungi incertae sedis</taxon>
        <taxon>Zoopagomycota</taxon>
        <taxon>Kickxellomycotina</taxon>
        <taxon>Dimargaritomycetes</taxon>
        <taxon>Dimargaritales</taxon>
        <taxon>Dimargaritaceae</taxon>
        <taxon>Tieghemiomyces</taxon>
    </lineage>
</organism>
<dbReference type="AlphaFoldDB" id="A0A9W7ZL41"/>
<protein>
    <submittedName>
        <fullName evidence="3">Uncharacterized protein</fullName>
    </submittedName>
</protein>
<dbReference type="GO" id="GO:0000776">
    <property type="term" value="C:kinetochore"/>
    <property type="evidence" value="ECO:0007669"/>
    <property type="project" value="InterPro"/>
</dbReference>
<feature type="region of interest" description="Disordered" evidence="2">
    <location>
        <begin position="1"/>
        <end position="20"/>
    </location>
</feature>
<evidence type="ECO:0000256" key="2">
    <source>
        <dbReference type="SAM" id="MobiDB-lite"/>
    </source>
</evidence>
<dbReference type="OrthoDB" id="2311687at2759"/>
<name>A0A9W7ZL41_9FUNG</name>